<accession>A0A0F9APE6</accession>
<gene>
    <name evidence="1" type="ORF">LCGC14_2824490</name>
</gene>
<organism evidence="1">
    <name type="scientific">marine sediment metagenome</name>
    <dbReference type="NCBI Taxonomy" id="412755"/>
    <lineage>
        <taxon>unclassified sequences</taxon>
        <taxon>metagenomes</taxon>
        <taxon>ecological metagenomes</taxon>
    </lineage>
</organism>
<sequence length="68" mass="7397">MDFLTPELELALVTFAAVVAAQFSKGLFRILQSFVKGTPTKLDDKLLAAVEGALTKVHVVRVAEKPKK</sequence>
<protein>
    <submittedName>
        <fullName evidence="1">Uncharacterized protein</fullName>
    </submittedName>
</protein>
<name>A0A0F9APE6_9ZZZZ</name>
<dbReference type="AlphaFoldDB" id="A0A0F9APE6"/>
<evidence type="ECO:0000313" key="1">
    <source>
        <dbReference type="EMBL" id="KKK80339.1"/>
    </source>
</evidence>
<dbReference type="EMBL" id="LAZR01053626">
    <property type="protein sequence ID" value="KKK80339.1"/>
    <property type="molecule type" value="Genomic_DNA"/>
</dbReference>
<comment type="caution">
    <text evidence="1">The sequence shown here is derived from an EMBL/GenBank/DDBJ whole genome shotgun (WGS) entry which is preliminary data.</text>
</comment>
<proteinExistence type="predicted"/>
<reference evidence="1" key="1">
    <citation type="journal article" date="2015" name="Nature">
        <title>Complex archaea that bridge the gap between prokaryotes and eukaryotes.</title>
        <authorList>
            <person name="Spang A."/>
            <person name="Saw J.H."/>
            <person name="Jorgensen S.L."/>
            <person name="Zaremba-Niedzwiedzka K."/>
            <person name="Martijn J."/>
            <person name="Lind A.E."/>
            <person name="van Eijk R."/>
            <person name="Schleper C."/>
            <person name="Guy L."/>
            <person name="Ettema T.J."/>
        </authorList>
    </citation>
    <scope>NUCLEOTIDE SEQUENCE</scope>
</reference>